<feature type="region of interest" description="Disordered" evidence="1">
    <location>
        <begin position="122"/>
        <end position="150"/>
    </location>
</feature>
<accession>A0A2T2N2A8</accession>
<organism evidence="2 3">
    <name type="scientific">Corynespora cassiicola Philippines</name>
    <dbReference type="NCBI Taxonomy" id="1448308"/>
    <lineage>
        <taxon>Eukaryota</taxon>
        <taxon>Fungi</taxon>
        <taxon>Dikarya</taxon>
        <taxon>Ascomycota</taxon>
        <taxon>Pezizomycotina</taxon>
        <taxon>Dothideomycetes</taxon>
        <taxon>Pleosporomycetidae</taxon>
        <taxon>Pleosporales</taxon>
        <taxon>Corynesporascaceae</taxon>
        <taxon>Corynespora</taxon>
    </lineage>
</organism>
<name>A0A2T2N2A8_CORCC</name>
<reference evidence="2 3" key="1">
    <citation type="journal article" date="2018" name="Front. Microbiol.">
        <title>Genome-Wide Analysis of Corynespora cassiicola Leaf Fall Disease Putative Effectors.</title>
        <authorList>
            <person name="Lopez D."/>
            <person name="Ribeiro S."/>
            <person name="Label P."/>
            <person name="Fumanal B."/>
            <person name="Venisse J.S."/>
            <person name="Kohler A."/>
            <person name="de Oliveira R.R."/>
            <person name="Labutti K."/>
            <person name="Lipzen A."/>
            <person name="Lail K."/>
            <person name="Bauer D."/>
            <person name="Ohm R.A."/>
            <person name="Barry K.W."/>
            <person name="Spatafora J."/>
            <person name="Grigoriev I.V."/>
            <person name="Martin F.M."/>
            <person name="Pujade-Renaud V."/>
        </authorList>
    </citation>
    <scope>NUCLEOTIDE SEQUENCE [LARGE SCALE GENOMIC DNA]</scope>
    <source>
        <strain evidence="2 3">Philippines</strain>
    </source>
</reference>
<dbReference type="OrthoDB" id="4358740at2759"/>
<dbReference type="EMBL" id="KZ678154">
    <property type="protein sequence ID" value="PSN59585.1"/>
    <property type="molecule type" value="Genomic_DNA"/>
</dbReference>
<evidence type="ECO:0000256" key="1">
    <source>
        <dbReference type="SAM" id="MobiDB-lite"/>
    </source>
</evidence>
<proteinExistence type="predicted"/>
<sequence>MTVAQRIFVSISNKSIHWSRAWNYSDEVVEKAVARVTTNSAALCSADAPPQIRILVKERWTSRLWIVFDIFNKEYDPGQAHLPGVNDLPVIIVSFGENDIVSTSKLLEDQVNDSIRQAHDNHGVGSEPPFVIDHTNGQIPTYSNPRTQHL</sequence>
<evidence type="ECO:0000313" key="2">
    <source>
        <dbReference type="EMBL" id="PSN59585.1"/>
    </source>
</evidence>
<dbReference type="AlphaFoldDB" id="A0A2T2N2A8"/>
<feature type="compositionally biased region" description="Polar residues" evidence="1">
    <location>
        <begin position="135"/>
        <end position="150"/>
    </location>
</feature>
<gene>
    <name evidence="2" type="ORF">BS50DRAFT_626545</name>
</gene>
<dbReference type="STRING" id="1448308.A0A2T2N2A8"/>
<protein>
    <submittedName>
        <fullName evidence="2">Uncharacterized protein</fullName>
    </submittedName>
</protein>
<dbReference type="Proteomes" id="UP000240883">
    <property type="component" value="Unassembled WGS sequence"/>
</dbReference>
<keyword evidence="3" id="KW-1185">Reference proteome</keyword>
<evidence type="ECO:0000313" key="3">
    <source>
        <dbReference type="Proteomes" id="UP000240883"/>
    </source>
</evidence>